<reference evidence="2 3" key="1">
    <citation type="journal article" date="2020" name="Genome Biol. Evol.">
        <title>Comparative genomics of strictly vertically transmitted, feminizing microsporidia endosymbionts of amphipod crustaceans.</title>
        <authorList>
            <person name="Cormier A."/>
            <person name="Chebbi M.A."/>
            <person name="Giraud I."/>
            <person name="Wattier R."/>
            <person name="Teixeira M."/>
            <person name="Gilbert C."/>
            <person name="Rigaud T."/>
            <person name="Cordaux R."/>
        </authorList>
    </citation>
    <scope>NUCLEOTIDE SEQUENCE [LARGE SCALE GENOMIC DNA]</scope>
    <source>
        <strain evidence="2 3">Ou3-Ou53</strain>
    </source>
</reference>
<dbReference type="InterPro" id="IPR026768">
    <property type="entry name" value="YPEH2ZP"/>
</dbReference>
<gene>
    <name evidence="2" type="primary">FAM72A</name>
    <name evidence="2" type="ORF">NGRA_1530</name>
</gene>
<dbReference type="EMBL" id="SBJO01000103">
    <property type="protein sequence ID" value="KAF9763071.1"/>
    <property type="molecule type" value="Genomic_DNA"/>
</dbReference>
<evidence type="ECO:0000313" key="3">
    <source>
        <dbReference type="Proteomes" id="UP000740883"/>
    </source>
</evidence>
<evidence type="ECO:0000313" key="2">
    <source>
        <dbReference type="EMBL" id="KAF9763071.1"/>
    </source>
</evidence>
<evidence type="ECO:0000256" key="1">
    <source>
        <dbReference type="ARBA" id="ARBA00006888"/>
    </source>
</evidence>
<dbReference type="Proteomes" id="UP000740883">
    <property type="component" value="Unassembled WGS sequence"/>
</dbReference>
<comment type="caution">
    <text evidence="2">The sequence shown here is derived from an EMBL/GenBank/DDBJ whole genome shotgun (WGS) entry which is preliminary data.</text>
</comment>
<dbReference type="OrthoDB" id="2526683at2759"/>
<dbReference type="AlphaFoldDB" id="A0A9P6H112"/>
<dbReference type="PANTHER" id="PTHR31841:SF1">
    <property type="entry name" value="PROTEIN FAM72A-RELATED"/>
    <property type="match status" value="1"/>
</dbReference>
<organism evidence="2 3">
    <name type="scientific">Nosema granulosis</name>
    <dbReference type="NCBI Taxonomy" id="83296"/>
    <lineage>
        <taxon>Eukaryota</taxon>
        <taxon>Fungi</taxon>
        <taxon>Fungi incertae sedis</taxon>
        <taxon>Microsporidia</taxon>
        <taxon>Nosematidae</taxon>
        <taxon>Nosema</taxon>
    </lineage>
</organism>
<comment type="similarity">
    <text evidence="1">Belongs to the FAM72 family.</text>
</comment>
<protein>
    <submittedName>
        <fullName evidence="2">Protein FAM72A</fullName>
    </submittedName>
</protein>
<name>A0A9P6H112_9MICR</name>
<accession>A0A9P6H112</accession>
<sequence>MKGFKFVYSISCRNCCSILSRKAMKSVLLTNTSIRLFSSNNPTPNVRALHSTYVTRSCECMISNIKCTACNSLVGYTIVSPCELCLRDKNNGHHWMFDLTAISSCIRIQGLNVLRWISDARIDEESELRIR</sequence>
<dbReference type="PANTHER" id="PTHR31841">
    <property type="entry name" value="PROTEIN FAM72A-RELATED"/>
    <property type="match status" value="1"/>
</dbReference>
<keyword evidence="3" id="KW-1185">Reference proteome</keyword>
<dbReference type="Pfam" id="PF14976">
    <property type="entry name" value="YPEH2ZP"/>
    <property type="match status" value="1"/>
</dbReference>
<proteinExistence type="inferred from homology"/>
<dbReference type="GO" id="GO:0005829">
    <property type="term" value="C:cytosol"/>
    <property type="evidence" value="ECO:0007669"/>
    <property type="project" value="UniProtKB-ARBA"/>
</dbReference>